<dbReference type="Pfam" id="PF08448">
    <property type="entry name" value="PAS_4"/>
    <property type="match status" value="1"/>
</dbReference>
<dbReference type="RefSeq" id="WP_147924589.1">
    <property type="nucleotide sequence ID" value="NZ_VKAC01000001.1"/>
</dbReference>
<dbReference type="NCBIfam" id="TIGR00254">
    <property type="entry name" value="GGDEF"/>
    <property type="match status" value="1"/>
</dbReference>
<comment type="caution">
    <text evidence="3">The sequence shown here is derived from an EMBL/GenBank/DDBJ whole genome shotgun (WGS) entry which is preliminary data.</text>
</comment>
<accession>A0A5C8ZLJ1</accession>
<dbReference type="InterPro" id="IPR000160">
    <property type="entry name" value="GGDEF_dom"/>
</dbReference>
<evidence type="ECO:0000313" key="4">
    <source>
        <dbReference type="Proteomes" id="UP000321234"/>
    </source>
</evidence>
<dbReference type="SUPFAM" id="SSF55073">
    <property type="entry name" value="Nucleotide cyclase"/>
    <property type="match status" value="1"/>
</dbReference>
<evidence type="ECO:0000313" key="3">
    <source>
        <dbReference type="EMBL" id="TXR57978.1"/>
    </source>
</evidence>
<name>A0A5C8ZLJ1_9ACTN</name>
<dbReference type="InterPro" id="IPR003018">
    <property type="entry name" value="GAF"/>
</dbReference>
<organism evidence="3 4">
    <name type="scientific">Quadrisphaera setariae</name>
    <dbReference type="NCBI Taxonomy" id="2593304"/>
    <lineage>
        <taxon>Bacteria</taxon>
        <taxon>Bacillati</taxon>
        <taxon>Actinomycetota</taxon>
        <taxon>Actinomycetes</taxon>
        <taxon>Kineosporiales</taxon>
        <taxon>Kineosporiaceae</taxon>
        <taxon>Quadrisphaera</taxon>
    </lineage>
</organism>
<dbReference type="InterPro" id="IPR029016">
    <property type="entry name" value="GAF-like_dom_sf"/>
</dbReference>
<dbReference type="Proteomes" id="UP000321234">
    <property type="component" value="Unassembled WGS sequence"/>
</dbReference>
<dbReference type="AlphaFoldDB" id="A0A5C8ZLJ1"/>
<dbReference type="PROSITE" id="PS50887">
    <property type="entry name" value="GGDEF"/>
    <property type="match status" value="1"/>
</dbReference>
<protein>
    <submittedName>
        <fullName evidence="3">Diguanylate cyclase</fullName>
    </submittedName>
</protein>
<dbReference type="Gene3D" id="3.30.450.40">
    <property type="match status" value="1"/>
</dbReference>
<dbReference type="Pfam" id="PF01590">
    <property type="entry name" value="GAF"/>
    <property type="match status" value="1"/>
</dbReference>
<dbReference type="Gene3D" id="3.30.70.270">
    <property type="match status" value="1"/>
</dbReference>
<dbReference type="Gene3D" id="3.30.450.20">
    <property type="entry name" value="PAS domain"/>
    <property type="match status" value="1"/>
</dbReference>
<sequence>MVFEQLQEPEGLRERQRLLLAECDLLEPDDDADLAAAARVAAALTGYPVAMVNALLPLEACSLARQGDGPVAMVREESLCHRASLVGGPVVSGDCTTDPLFADLPWVDGRLGAVRRYAMAPLQVDGLVVGTLCVLHEEPGDALGEEPLARLVDLAAMTSSLLERRREARRARAAREEHEQARAFDAALLQSLPVGVAAADAHGHLTHFNDAVRDWYGAPADADAAAGPDDSSAHFELFEADGATPLAPARVPLQRVFTEGSVTGQEYVLRRAGAPPRTLSGSGTQVRDSGGRLLGAVVVLSDVTEQRALEAQLRCAATHDALTGLPHRALLVEQLERALSQARSDGRAPSRVAVLYCDLDGFKAVNDGHGHAAGDAVLLAVAGRLSAALRPQDLVARLGGDEFVLVCPGVADAAEADGIAARLAREVSAPVVVDGVELRVGVSVGVELSEPGEGGEGVERLLSAADASMYARKRERREQRAGV</sequence>
<dbReference type="PANTHER" id="PTHR44757">
    <property type="entry name" value="DIGUANYLATE CYCLASE DGCP"/>
    <property type="match status" value="1"/>
</dbReference>
<dbReference type="OrthoDB" id="9806130at2"/>
<feature type="domain" description="GGDEF" evidence="2">
    <location>
        <begin position="350"/>
        <end position="483"/>
    </location>
</feature>
<evidence type="ECO:0000259" key="2">
    <source>
        <dbReference type="PROSITE" id="PS50887"/>
    </source>
</evidence>
<dbReference type="PANTHER" id="PTHR44757:SF2">
    <property type="entry name" value="BIOFILM ARCHITECTURE MAINTENANCE PROTEIN MBAA"/>
    <property type="match status" value="1"/>
</dbReference>
<dbReference type="SUPFAM" id="SSF55785">
    <property type="entry name" value="PYP-like sensor domain (PAS domain)"/>
    <property type="match status" value="1"/>
</dbReference>
<dbReference type="InterPro" id="IPR000700">
    <property type="entry name" value="PAS-assoc_C"/>
</dbReference>
<dbReference type="InterPro" id="IPR052155">
    <property type="entry name" value="Biofilm_reg_signaling"/>
</dbReference>
<reference evidence="3 4" key="1">
    <citation type="submission" date="2019-07" db="EMBL/GenBank/DDBJ databases">
        <title>Quadrisphaera sp. strain DD2A genome sequencing and assembly.</title>
        <authorList>
            <person name="Kim I."/>
        </authorList>
    </citation>
    <scope>NUCLEOTIDE SEQUENCE [LARGE SCALE GENOMIC DNA]</scope>
    <source>
        <strain evidence="3 4">DD2A</strain>
    </source>
</reference>
<dbReference type="InterPro" id="IPR029787">
    <property type="entry name" value="Nucleotide_cyclase"/>
</dbReference>
<dbReference type="SUPFAM" id="SSF55781">
    <property type="entry name" value="GAF domain-like"/>
    <property type="match status" value="1"/>
</dbReference>
<dbReference type="PROSITE" id="PS50113">
    <property type="entry name" value="PAC"/>
    <property type="match status" value="1"/>
</dbReference>
<dbReference type="CDD" id="cd01949">
    <property type="entry name" value="GGDEF"/>
    <property type="match status" value="1"/>
</dbReference>
<proteinExistence type="predicted"/>
<dbReference type="InterPro" id="IPR013656">
    <property type="entry name" value="PAS_4"/>
</dbReference>
<keyword evidence="4" id="KW-1185">Reference proteome</keyword>
<gene>
    <name evidence="3" type="ORF">FMM08_01795</name>
</gene>
<dbReference type="SMART" id="SM00267">
    <property type="entry name" value="GGDEF"/>
    <property type="match status" value="1"/>
</dbReference>
<dbReference type="EMBL" id="VKAC01000001">
    <property type="protein sequence ID" value="TXR57978.1"/>
    <property type="molecule type" value="Genomic_DNA"/>
</dbReference>
<dbReference type="InterPro" id="IPR035965">
    <property type="entry name" value="PAS-like_dom_sf"/>
</dbReference>
<dbReference type="InterPro" id="IPR043128">
    <property type="entry name" value="Rev_trsase/Diguanyl_cyclase"/>
</dbReference>
<evidence type="ECO:0000259" key="1">
    <source>
        <dbReference type="PROSITE" id="PS50113"/>
    </source>
</evidence>
<dbReference type="Pfam" id="PF00990">
    <property type="entry name" value="GGDEF"/>
    <property type="match status" value="1"/>
</dbReference>
<feature type="domain" description="PAC" evidence="1">
    <location>
        <begin position="263"/>
        <end position="315"/>
    </location>
</feature>